<evidence type="ECO:0000313" key="9">
    <source>
        <dbReference type="Proteomes" id="UP000004870"/>
    </source>
</evidence>
<dbReference type="InterPro" id="IPR051018">
    <property type="entry name" value="Bacteriophage_GH24"/>
</dbReference>
<evidence type="ECO:0000256" key="7">
    <source>
        <dbReference type="RuleBase" id="RU003788"/>
    </source>
</evidence>
<evidence type="ECO:0000256" key="5">
    <source>
        <dbReference type="ARBA" id="ARBA00023200"/>
    </source>
</evidence>
<comment type="catalytic activity">
    <reaction evidence="1 7">
        <text>Hydrolysis of (1-&gt;4)-beta-linkages between N-acetylmuramic acid and N-acetyl-D-glucosamine residues in a peptidoglycan and between N-acetyl-D-glucosamine residues in chitodextrins.</text>
        <dbReference type="EC" id="3.2.1.17"/>
    </reaction>
</comment>
<evidence type="ECO:0000256" key="4">
    <source>
        <dbReference type="ARBA" id="ARBA00022801"/>
    </source>
</evidence>
<dbReference type="InterPro" id="IPR023347">
    <property type="entry name" value="Lysozyme_dom_sf"/>
</dbReference>
<organism evidence="8 9">
    <name type="scientific">Cardiobacterium hominis (strain ATCC 15826 / DSM 8339 / NCTC 10426 / 6573)</name>
    <dbReference type="NCBI Taxonomy" id="638300"/>
    <lineage>
        <taxon>Bacteria</taxon>
        <taxon>Pseudomonadati</taxon>
        <taxon>Pseudomonadota</taxon>
        <taxon>Gammaproteobacteria</taxon>
        <taxon>Cardiobacteriales</taxon>
        <taxon>Cardiobacteriaceae</taxon>
        <taxon>Cardiobacterium</taxon>
    </lineage>
</organism>
<sequence>MTKPTRQMTKRGTELLIAREGSRSKMYLDSAGLPTIGVGHLLTRSELSSGKLYINGIAVRWRDGLSNDQIVHLFDHDNDVAETAVDSLIKVELADHQFDALASFTFNVGVDALRRSSLRRLLNAGDYAVVPDQLRRWIYAAGQPVLRNRREEEVRQWMTPYAA</sequence>
<dbReference type="SUPFAM" id="SSF53955">
    <property type="entry name" value="Lysozyme-like"/>
    <property type="match status" value="1"/>
</dbReference>
<dbReference type="Proteomes" id="UP000004870">
    <property type="component" value="Unassembled WGS sequence"/>
</dbReference>
<dbReference type="InterPro" id="IPR002196">
    <property type="entry name" value="Glyco_hydro_24"/>
</dbReference>
<gene>
    <name evidence="8" type="ORF">HMPREF0198_2132</name>
</gene>
<dbReference type="GO" id="GO:0016998">
    <property type="term" value="P:cell wall macromolecule catabolic process"/>
    <property type="evidence" value="ECO:0007669"/>
    <property type="project" value="InterPro"/>
</dbReference>
<dbReference type="RefSeq" id="WP_004142354.1">
    <property type="nucleotide sequence ID" value="NZ_GG694027.1"/>
</dbReference>
<dbReference type="Gene3D" id="1.10.530.40">
    <property type="match status" value="1"/>
</dbReference>
<keyword evidence="9" id="KW-1185">Reference proteome</keyword>
<dbReference type="GO" id="GO:0031640">
    <property type="term" value="P:killing of cells of another organism"/>
    <property type="evidence" value="ECO:0007669"/>
    <property type="project" value="UniProtKB-KW"/>
</dbReference>
<protein>
    <recommendedName>
        <fullName evidence="7">Lysozyme</fullName>
        <ecNumber evidence="7">3.2.1.17</ecNumber>
    </recommendedName>
</protein>
<dbReference type="CDD" id="cd00737">
    <property type="entry name" value="lyz_endolysin_autolysin"/>
    <property type="match status" value="1"/>
</dbReference>
<dbReference type="HOGENOM" id="CLU_091641_3_3_6"/>
<comment type="similarity">
    <text evidence="7">Belongs to the glycosyl hydrolase 24 family.</text>
</comment>
<dbReference type="InterPro" id="IPR034690">
    <property type="entry name" value="Endolysin_T4_type"/>
</dbReference>
<dbReference type="InterPro" id="IPR023346">
    <property type="entry name" value="Lysozyme-like_dom_sf"/>
</dbReference>
<dbReference type="PANTHER" id="PTHR38107">
    <property type="match status" value="1"/>
</dbReference>
<accession>C8NCA4</accession>
<dbReference type="HAMAP" id="MF_04110">
    <property type="entry name" value="ENDOLYSIN_T4"/>
    <property type="match status" value="1"/>
</dbReference>
<dbReference type="AlphaFoldDB" id="C8NCA4"/>
<dbReference type="EC" id="3.2.1.17" evidence="7"/>
<proteinExistence type="inferred from homology"/>
<evidence type="ECO:0000313" key="8">
    <source>
        <dbReference type="EMBL" id="EEV87738.1"/>
    </source>
</evidence>
<keyword evidence="2 7" id="KW-0929">Antimicrobial</keyword>
<dbReference type="InterPro" id="IPR033907">
    <property type="entry name" value="Endolysin_autolysin"/>
</dbReference>
<dbReference type="GO" id="GO:0009253">
    <property type="term" value="P:peptidoglycan catabolic process"/>
    <property type="evidence" value="ECO:0007669"/>
    <property type="project" value="InterPro"/>
</dbReference>
<dbReference type="PANTHER" id="PTHR38107:SF3">
    <property type="entry name" value="LYSOZYME RRRD-RELATED"/>
    <property type="match status" value="1"/>
</dbReference>
<keyword evidence="4 7" id="KW-0378">Hydrolase</keyword>
<dbReference type="Pfam" id="PF00959">
    <property type="entry name" value="Phage_lysozyme"/>
    <property type="match status" value="1"/>
</dbReference>
<dbReference type="GeneID" id="84789982"/>
<evidence type="ECO:0000256" key="1">
    <source>
        <dbReference type="ARBA" id="ARBA00000632"/>
    </source>
</evidence>
<keyword evidence="3 7" id="KW-0081">Bacteriolytic enzyme</keyword>
<keyword evidence="6 7" id="KW-0326">Glycosidase</keyword>
<keyword evidence="5" id="KW-1035">Host cytoplasm</keyword>
<comment type="caution">
    <text evidence="8">The sequence shown here is derived from an EMBL/GenBank/DDBJ whole genome shotgun (WGS) entry which is preliminary data.</text>
</comment>
<dbReference type="GO" id="GO:0003796">
    <property type="term" value="F:lysozyme activity"/>
    <property type="evidence" value="ECO:0007669"/>
    <property type="project" value="UniProtKB-EC"/>
</dbReference>
<dbReference type="GO" id="GO:0042742">
    <property type="term" value="P:defense response to bacterium"/>
    <property type="evidence" value="ECO:0007669"/>
    <property type="project" value="UniProtKB-KW"/>
</dbReference>
<evidence type="ECO:0000256" key="3">
    <source>
        <dbReference type="ARBA" id="ARBA00022638"/>
    </source>
</evidence>
<name>C8NCA4_CARH6</name>
<reference evidence="8 9" key="1">
    <citation type="submission" date="2009-08" db="EMBL/GenBank/DDBJ databases">
        <authorList>
            <person name="Qin X."/>
            <person name="Bachman B."/>
            <person name="Battles P."/>
            <person name="Bell A."/>
            <person name="Bess C."/>
            <person name="Bickham C."/>
            <person name="Chaboub L."/>
            <person name="Chen D."/>
            <person name="Coyle M."/>
            <person name="Deiros D.R."/>
            <person name="Dinh H."/>
            <person name="Forbes L."/>
            <person name="Fowler G."/>
            <person name="Francisco L."/>
            <person name="Fu Q."/>
            <person name="Gubbala S."/>
            <person name="Hale W."/>
            <person name="Han Y."/>
            <person name="Hemphill L."/>
            <person name="Highlander S.K."/>
            <person name="Hirani K."/>
            <person name="Hogues M."/>
            <person name="Jackson L."/>
            <person name="Jakkamsetti A."/>
            <person name="Javaid M."/>
            <person name="Jiang H."/>
            <person name="Korchina V."/>
            <person name="Kovar C."/>
            <person name="Lara F."/>
            <person name="Lee S."/>
            <person name="Mata R."/>
            <person name="Mathew T."/>
            <person name="Moen C."/>
            <person name="Morales K."/>
            <person name="Munidasa M."/>
            <person name="Nazareth L."/>
            <person name="Ngo R."/>
            <person name="Nguyen L."/>
            <person name="Okwuonu G."/>
            <person name="Ongeri F."/>
            <person name="Patil S."/>
            <person name="Petrosino J."/>
            <person name="Pham C."/>
            <person name="Pham P."/>
            <person name="Pu L.-L."/>
            <person name="Puazo M."/>
            <person name="Raj R."/>
            <person name="Reid J."/>
            <person name="Rouhana J."/>
            <person name="Saada N."/>
            <person name="Shang Y."/>
            <person name="Simmons D."/>
            <person name="Thornton R."/>
            <person name="Warren J."/>
            <person name="Weissenberger G."/>
            <person name="Zhang J."/>
            <person name="Zhang L."/>
            <person name="Zhou C."/>
            <person name="Zhu D."/>
            <person name="Muzny D."/>
            <person name="Worley K."/>
            <person name="Gibbs R."/>
        </authorList>
    </citation>
    <scope>NUCLEOTIDE SEQUENCE [LARGE SCALE GENOMIC DNA]</scope>
    <source>
        <strain evidence="9">ATCC 15826 / DSM 8339 / NCTC 10426 / 6573</strain>
    </source>
</reference>
<evidence type="ECO:0000256" key="6">
    <source>
        <dbReference type="ARBA" id="ARBA00023295"/>
    </source>
</evidence>
<dbReference type="EMBL" id="ACKY01000114">
    <property type="protein sequence ID" value="EEV87738.1"/>
    <property type="molecule type" value="Genomic_DNA"/>
</dbReference>
<evidence type="ECO:0000256" key="2">
    <source>
        <dbReference type="ARBA" id="ARBA00022529"/>
    </source>
</evidence>